<gene>
    <name evidence="2" type="ORF">IAC42_04840</name>
</gene>
<evidence type="ECO:0000256" key="1">
    <source>
        <dbReference type="SAM" id="SignalP"/>
    </source>
</evidence>
<organism evidence="2 3">
    <name type="scientific">Candidatus Aphodenecus pullistercoris</name>
    <dbReference type="NCBI Taxonomy" id="2840669"/>
    <lineage>
        <taxon>Bacteria</taxon>
        <taxon>Pseudomonadati</taxon>
        <taxon>Spirochaetota</taxon>
        <taxon>Spirochaetia</taxon>
        <taxon>Spirochaetales</taxon>
        <taxon>Candidatus Aphodenecus</taxon>
    </lineage>
</organism>
<evidence type="ECO:0000313" key="3">
    <source>
        <dbReference type="Proteomes" id="UP000823633"/>
    </source>
</evidence>
<dbReference type="AlphaFoldDB" id="A0A9D9E8P2"/>
<dbReference type="EMBL" id="JADIMU010000030">
    <property type="protein sequence ID" value="MBO8443068.1"/>
    <property type="molecule type" value="Genomic_DNA"/>
</dbReference>
<evidence type="ECO:0000313" key="2">
    <source>
        <dbReference type="EMBL" id="MBO8443068.1"/>
    </source>
</evidence>
<accession>A0A9D9E8P2</accession>
<name>A0A9D9E8P2_9SPIR</name>
<protein>
    <recommendedName>
        <fullName evidence="4">DUF5723 domain-containing protein</fullName>
    </recommendedName>
</protein>
<comment type="caution">
    <text evidence="2">The sequence shown here is derived from an EMBL/GenBank/DDBJ whole genome shotgun (WGS) entry which is preliminary data.</text>
</comment>
<reference evidence="2" key="1">
    <citation type="submission" date="2020-10" db="EMBL/GenBank/DDBJ databases">
        <authorList>
            <person name="Gilroy R."/>
        </authorList>
    </citation>
    <scope>NUCLEOTIDE SEQUENCE</scope>
    <source>
        <strain evidence="2">11167</strain>
    </source>
</reference>
<sequence>MRKVWLVILLLIPAMLGGADTRAMAMGDARLTAYDTDYAFTHNPAALSASGFSLRLPVDASLYNFTPIASNDLIAHIQDLASMDRQRMVNSLLDILRSFNGQMPFIDLDEGLSLTAGGFGVDLRLWQGLLTNGGSVGTQLILSAGGQASYGLGRTIDFDTWSLSLGMAQKFSYAFESQSVGAETVVGLMLDERQLDELDYSVTSSISLDLGMLAQLPLGFKAALVMRDTGGWTETKDRTGDRHSEAMDFSIDTALGWSGQWSFLSLELEVGLRDIISLVDAVAWMESFNAGARLGLTRFIDIYAGINGGYPSLGLAFDILCFDLALGWWWEDYGIDYGLAPRDVLSIEFALSFK</sequence>
<reference evidence="2" key="2">
    <citation type="journal article" date="2021" name="PeerJ">
        <title>Extensive microbial diversity within the chicken gut microbiome revealed by metagenomics and culture.</title>
        <authorList>
            <person name="Gilroy R."/>
            <person name="Ravi A."/>
            <person name="Getino M."/>
            <person name="Pursley I."/>
            <person name="Horton D.L."/>
            <person name="Alikhan N.F."/>
            <person name="Baker D."/>
            <person name="Gharbi K."/>
            <person name="Hall N."/>
            <person name="Watson M."/>
            <person name="Adriaenssens E.M."/>
            <person name="Foster-Nyarko E."/>
            <person name="Jarju S."/>
            <person name="Secka A."/>
            <person name="Antonio M."/>
            <person name="Oren A."/>
            <person name="Chaudhuri R.R."/>
            <person name="La Ragione R."/>
            <person name="Hildebrand F."/>
            <person name="Pallen M.J."/>
        </authorList>
    </citation>
    <scope>NUCLEOTIDE SEQUENCE</scope>
    <source>
        <strain evidence="2">11167</strain>
    </source>
</reference>
<proteinExistence type="predicted"/>
<feature type="chain" id="PRO_5038811688" description="DUF5723 domain-containing protein" evidence="1">
    <location>
        <begin position="26"/>
        <end position="354"/>
    </location>
</feature>
<dbReference type="Proteomes" id="UP000823633">
    <property type="component" value="Unassembled WGS sequence"/>
</dbReference>
<evidence type="ECO:0008006" key="4">
    <source>
        <dbReference type="Google" id="ProtNLM"/>
    </source>
</evidence>
<feature type="signal peptide" evidence="1">
    <location>
        <begin position="1"/>
        <end position="25"/>
    </location>
</feature>
<keyword evidence="1" id="KW-0732">Signal</keyword>